<evidence type="ECO:0000256" key="1">
    <source>
        <dbReference type="ARBA" id="ARBA00022578"/>
    </source>
</evidence>
<dbReference type="RefSeq" id="WP_344645280.1">
    <property type="nucleotide sequence ID" value="NZ_JBHSKL010000059.1"/>
</dbReference>
<dbReference type="NCBIfam" id="NF033587">
    <property type="entry name" value="transpos_IS6"/>
    <property type="match status" value="1"/>
</dbReference>
<dbReference type="Proteomes" id="UP001596156">
    <property type="component" value="Unassembled WGS sequence"/>
</dbReference>
<dbReference type="InterPro" id="IPR047930">
    <property type="entry name" value="Transpos_IS6"/>
</dbReference>
<dbReference type="InterPro" id="IPR032874">
    <property type="entry name" value="DDE_dom"/>
</dbReference>
<dbReference type="InterPro" id="IPR052183">
    <property type="entry name" value="IS_Transposase"/>
</dbReference>
<evidence type="ECO:0000256" key="2">
    <source>
        <dbReference type="ARBA" id="ARBA00023125"/>
    </source>
</evidence>
<dbReference type="PANTHER" id="PTHR35528">
    <property type="entry name" value="BLL1675 PROTEIN"/>
    <property type="match status" value="1"/>
</dbReference>
<keyword evidence="6" id="KW-1185">Reference proteome</keyword>
<keyword evidence="3" id="KW-0233">DNA recombination</keyword>
<keyword evidence="1" id="KW-0815">Transposition</keyword>
<protein>
    <submittedName>
        <fullName evidence="5">IS6 family transposase</fullName>
    </submittedName>
</protein>
<proteinExistence type="predicted"/>
<dbReference type="EMBL" id="JBHSKL010000059">
    <property type="protein sequence ID" value="MFC5229841.1"/>
    <property type="molecule type" value="Genomic_DNA"/>
</dbReference>
<organism evidence="5 6">
    <name type="scientific">Streptomyces fimbriatus</name>
    <dbReference type="NCBI Taxonomy" id="68197"/>
    <lineage>
        <taxon>Bacteria</taxon>
        <taxon>Bacillati</taxon>
        <taxon>Actinomycetota</taxon>
        <taxon>Actinomycetes</taxon>
        <taxon>Kitasatosporales</taxon>
        <taxon>Streptomycetaceae</taxon>
        <taxon>Streptomyces</taxon>
    </lineage>
</organism>
<evidence type="ECO:0000259" key="4">
    <source>
        <dbReference type="Pfam" id="PF13610"/>
    </source>
</evidence>
<comment type="caution">
    <text evidence="5">The sequence shown here is derived from an EMBL/GenBank/DDBJ whole genome shotgun (WGS) entry which is preliminary data.</text>
</comment>
<dbReference type="Pfam" id="PF13610">
    <property type="entry name" value="DDE_Tnp_IS240"/>
    <property type="match status" value="1"/>
</dbReference>
<evidence type="ECO:0000256" key="3">
    <source>
        <dbReference type="ARBA" id="ARBA00023172"/>
    </source>
</evidence>
<keyword evidence="2" id="KW-0238">DNA-binding</keyword>
<accession>A0ABW0DJW2</accession>
<reference evidence="6" key="1">
    <citation type="journal article" date="2019" name="Int. J. Syst. Evol. Microbiol.">
        <title>The Global Catalogue of Microorganisms (GCM) 10K type strain sequencing project: providing services to taxonomists for standard genome sequencing and annotation.</title>
        <authorList>
            <consortium name="The Broad Institute Genomics Platform"/>
            <consortium name="The Broad Institute Genome Sequencing Center for Infectious Disease"/>
            <person name="Wu L."/>
            <person name="Ma J."/>
        </authorList>
    </citation>
    <scope>NUCLEOTIDE SEQUENCE [LARGE SCALE GENOMIC DNA]</scope>
    <source>
        <strain evidence="6">CCM 8479</strain>
    </source>
</reference>
<sequence>MSPSCKGYRFPAGTVAHCVWLYHRFPLGFREVEELMPARGVTVSYETVRQWCVKFGPACARGLWRHRPLAGDEWHLDEVFIKVNGGWQCLWRAVDQNGNALDILVQGKRDAQAAKRFLTRLVRADNLPHSMRPARIHG</sequence>
<evidence type="ECO:0000313" key="6">
    <source>
        <dbReference type="Proteomes" id="UP001596156"/>
    </source>
</evidence>
<feature type="domain" description="DDE" evidence="4">
    <location>
        <begin position="72"/>
        <end position="128"/>
    </location>
</feature>
<evidence type="ECO:0000313" key="5">
    <source>
        <dbReference type="EMBL" id="MFC5229841.1"/>
    </source>
</evidence>
<gene>
    <name evidence="5" type="ORF">ACFPN6_35965</name>
</gene>
<name>A0ABW0DJW2_STRFI</name>
<dbReference type="PANTHER" id="PTHR35528:SF3">
    <property type="entry name" value="BLL1675 PROTEIN"/>
    <property type="match status" value="1"/>
</dbReference>